<name>L1JRV8_GUITC</name>
<dbReference type="GeneID" id="17307458"/>
<evidence type="ECO:0000313" key="4">
    <source>
        <dbReference type="EMBL" id="EKX50803.1"/>
    </source>
</evidence>
<dbReference type="OMA" id="KETMKEH"/>
<evidence type="ECO:0000313" key="6">
    <source>
        <dbReference type="Proteomes" id="UP000011087"/>
    </source>
</evidence>
<evidence type="ECO:0000313" key="5">
    <source>
        <dbReference type="EnsemblProtists" id="EKX50803"/>
    </source>
</evidence>
<dbReference type="Proteomes" id="UP000011087">
    <property type="component" value="Unassembled WGS sequence"/>
</dbReference>
<proteinExistence type="predicted"/>
<accession>L1JRV8</accession>
<keyword evidence="1 3" id="KW-0853">WD repeat</keyword>
<feature type="non-terminal residue" evidence="4">
    <location>
        <position position="163"/>
    </location>
</feature>
<feature type="repeat" description="WD" evidence="3">
    <location>
        <begin position="118"/>
        <end position="159"/>
    </location>
</feature>
<dbReference type="GO" id="GO:0046540">
    <property type="term" value="C:U4/U6 x U5 tri-snRNP complex"/>
    <property type="evidence" value="ECO:0007669"/>
    <property type="project" value="TreeGrafter"/>
</dbReference>
<dbReference type="HOGENOM" id="CLU_000288_57_30_1"/>
<dbReference type="Gene3D" id="2.130.10.10">
    <property type="entry name" value="YVTN repeat-like/Quinoprotein amine dehydrogenase"/>
    <property type="match status" value="1"/>
</dbReference>
<protein>
    <submittedName>
        <fullName evidence="4 5">Uncharacterized protein</fullName>
    </submittedName>
</protein>
<keyword evidence="2" id="KW-0677">Repeat</keyword>
<dbReference type="InterPro" id="IPR036322">
    <property type="entry name" value="WD40_repeat_dom_sf"/>
</dbReference>
<dbReference type="OrthoDB" id="273771at2759"/>
<dbReference type="PANTHER" id="PTHR19846">
    <property type="entry name" value="WD40 REPEAT PROTEIN"/>
    <property type="match status" value="1"/>
</dbReference>
<dbReference type="EnsemblProtists" id="EKX50803">
    <property type="protein sequence ID" value="EKX50803"/>
    <property type="gene ID" value="GUITHDRAFT_56098"/>
</dbReference>
<keyword evidence="6" id="KW-1185">Reference proteome</keyword>
<dbReference type="PROSITE" id="PS50294">
    <property type="entry name" value="WD_REPEATS_REGION"/>
    <property type="match status" value="1"/>
</dbReference>
<dbReference type="eggNOG" id="KOG0269">
    <property type="taxonomic scope" value="Eukaryota"/>
</dbReference>
<dbReference type="SUPFAM" id="SSF50978">
    <property type="entry name" value="WD40 repeat-like"/>
    <property type="match status" value="1"/>
</dbReference>
<reference evidence="6" key="2">
    <citation type="submission" date="2012-11" db="EMBL/GenBank/DDBJ databases">
        <authorList>
            <person name="Kuo A."/>
            <person name="Curtis B.A."/>
            <person name="Tanifuji G."/>
            <person name="Burki F."/>
            <person name="Gruber A."/>
            <person name="Irimia M."/>
            <person name="Maruyama S."/>
            <person name="Arias M.C."/>
            <person name="Ball S.G."/>
            <person name="Gile G.H."/>
            <person name="Hirakawa Y."/>
            <person name="Hopkins J.F."/>
            <person name="Rensing S.A."/>
            <person name="Schmutz J."/>
            <person name="Symeonidi A."/>
            <person name="Elias M."/>
            <person name="Eveleigh R.J."/>
            <person name="Herman E.K."/>
            <person name="Klute M.J."/>
            <person name="Nakayama T."/>
            <person name="Obornik M."/>
            <person name="Reyes-Prieto A."/>
            <person name="Armbrust E.V."/>
            <person name="Aves S.J."/>
            <person name="Beiko R.G."/>
            <person name="Coutinho P."/>
            <person name="Dacks J.B."/>
            <person name="Durnford D.G."/>
            <person name="Fast N.M."/>
            <person name="Green B.R."/>
            <person name="Grisdale C."/>
            <person name="Hempe F."/>
            <person name="Henrissat B."/>
            <person name="Hoppner M.P."/>
            <person name="Ishida K.-I."/>
            <person name="Kim E."/>
            <person name="Koreny L."/>
            <person name="Kroth P.G."/>
            <person name="Liu Y."/>
            <person name="Malik S.-B."/>
            <person name="Maier U.G."/>
            <person name="McRose D."/>
            <person name="Mock T."/>
            <person name="Neilson J.A."/>
            <person name="Onodera N.T."/>
            <person name="Poole A.M."/>
            <person name="Pritham E.J."/>
            <person name="Richards T.A."/>
            <person name="Rocap G."/>
            <person name="Roy S.W."/>
            <person name="Sarai C."/>
            <person name="Schaack S."/>
            <person name="Shirato S."/>
            <person name="Slamovits C.H."/>
            <person name="Spencer D.F."/>
            <person name="Suzuki S."/>
            <person name="Worden A.Z."/>
            <person name="Zauner S."/>
            <person name="Barry K."/>
            <person name="Bell C."/>
            <person name="Bharti A.K."/>
            <person name="Crow J.A."/>
            <person name="Grimwood J."/>
            <person name="Kramer R."/>
            <person name="Lindquist E."/>
            <person name="Lucas S."/>
            <person name="Salamov A."/>
            <person name="McFadden G.I."/>
            <person name="Lane C.E."/>
            <person name="Keeling P.J."/>
            <person name="Gray M.W."/>
            <person name="Grigoriev I.V."/>
            <person name="Archibald J.M."/>
        </authorList>
    </citation>
    <scope>NUCLEOTIDE SEQUENCE</scope>
    <source>
        <strain evidence="6">CCMP2712</strain>
    </source>
</reference>
<dbReference type="PROSITE" id="PS00678">
    <property type="entry name" value="WD_REPEATS_1"/>
    <property type="match status" value="1"/>
</dbReference>
<evidence type="ECO:0000256" key="2">
    <source>
        <dbReference type="ARBA" id="ARBA00022737"/>
    </source>
</evidence>
<sequence>EEESLVAATTVEGSLVIWNLEDDSSSIAFQERAEMLGHEGKVTGCKLRTEMHTALTSSEDFTLKVWDIRRGIYKSFEAQDEVLDCCFIPNGTRLLGVCKDGKIVVWDARREDRLLLSIDAHDGWATCCDVTEDGLYGLTGGSDKLAKVWDLRGGKLIQALSGH</sequence>
<dbReference type="PROSITE" id="PS50082">
    <property type="entry name" value="WD_REPEATS_2"/>
    <property type="match status" value="2"/>
</dbReference>
<dbReference type="InterPro" id="IPR015943">
    <property type="entry name" value="WD40/YVTN_repeat-like_dom_sf"/>
</dbReference>
<dbReference type="EMBL" id="JH992977">
    <property type="protein sequence ID" value="EKX50803.1"/>
    <property type="molecule type" value="Genomic_DNA"/>
</dbReference>
<dbReference type="Pfam" id="PF00400">
    <property type="entry name" value="WD40"/>
    <property type="match status" value="3"/>
</dbReference>
<dbReference type="KEGG" id="gtt:GUITHDRAFT_56098"/>
<dbReference type="PANTHER" id="PTHR19846:SF0">
    <property type="entry name" value="PRE-MRNA PROCESSING FACTOR 4"/>
    <property type="match status" value="1"/>
</dbReference>
<feature type="repeat" description="WD" evidence="3">
    <location>
        <begin position="35"/>
        <end position="71"/>
    </location>
</feature>
<dbReference type="PaxDb" id="55529-EKX50803"/>
<organism evidence="4">
    <name type="scientific">Guillardia theta (strain CCMP2712)</name>
    <name type="common">Cryptophyte</name>
    <dbReference type="NCBI Taxonomy" id="905079"/>
    <lineage>
        <taxon>Eukaryota</taxon>
        <taxon>Cryptophyceae</taxon>
        <taxon>Pyrenomonadales</taxon>
        <taxon>Geminigeraceae</taxon>
        <taxon>Guillardia</taxon>
    </lineage>
</organism>
<dbReference type="AlphaFoldDB" id="L1JRV8"/>
<dbReference type="STRING" id="905079.L1JRV8"/>
<dbReference type="SMART" id="SM00320">
    <property type="entry name" value="WD40"/>
    <property type="match status" value="3"/>
</dbReference>
<reference evidence="5" key="3">
    <citation type="submission" date="2015-06" db="UniProtKB">
        <authorList>
            <consortium name="EnsemblProtists"/>
        </authorList>
    </citation>
    <scope>IDENTIFICATION</scope>
</reference>
<dbReference type="GO" id="GO:0000398">
    <property type="term" value="P:mRNA splicing, via spliceosome"/>
    <property type="evidence" value="ECO:0007669"/>
    <property type="project" value="TreeGrafter"/>
</dbReference>
<dbReference type="GO" id="GO:0030621">
    <property type="term" value="F:U4 snRNA binding"/>
    <property type="evidence" value="ECO:0007669"/>
    <property type="project" value="TreeGrafter"/>
</dbReference>
<dbReference type="InterPro" id="IPR001680">
    <property type="entry name" value="WD40_rpt"/>
</dbReference>
<dbReference type="InterPro" id="IPR019775">
    <property type="entry name" value="WD40_repeat_CS"/>
</dbReference>
<evidence type="ECO:0000256" key="3">
    <source>
        <dbReference type="PROSITE-ProRule" id="PRU00221"/>
    </source>
</evidence>
<feature type="non-terminal residue" evidence="4">
    <location>
        <position position="1"/>
    </location>
</feature>
<reference evidence="4 6" key="1">
    <citation type="journal article" date="2012" name="Nature">
        <title>Algal genomes reveal evolutionary mosaicism and the fate of nucleomorphs.</title>
        <authorList>
            <consortium name="DOE Joint Genome Institute"/>
            <person name="Curtis B.A."/>
            <person name="Tanifuji G."/>
            <person name="Burki F."/>
            <person name="Gruber A."/>
            <person name="Irimia M."/>
            <person name="Maruyama S."/>
            <person name="Arias M.C."/>
            <person name="Ball S.G."/>
            <person name="Gile G.H."/>
            <person name="Hirakawa Y."/>
            <person name="Hopkins J.F."/>
            <person name="Kuo A."/>
            <person name="Rensing S.A."/>
            <person name="Schmutz J."/>
            <person name="Symeonidi A."/>
            <person name="Elias M."/>
            <person name="Eveleigh R.J."/>
            <person name="Herman E.K."/>
            <person name="Klute M.J."/>
            <person name="Nakayama T."/>
            <person name="Obornik M."/>
            <person name="Reyes-Prieto A."/>
            <person name="Armbrust E.V."/>
            <person name="Aves S.J."/>
            <person name="Beiko R.G."/>
            <person name="Coutinho P."/>
            <person name="Dacks J.B."/>
            <person name="Durnford D.G."/>
            <person name="Fast N.M."/>
            <person name="Green B.R."/>
            <person name="Grisdale C.J."/>
            <person name="Hempel F."/>
            <person name="Henrissat B."/>
            <person name="Hoppner M.P."/>
            <person name="Ishida K."/>
            <person name="Kim E."/>
            <person name="Koreny L."/>
            <person name="Kroth P.G."/>
            <person name="Liu Y."/>
            <person name="Malik S.B."/>
            <person name="Maier U.G."/>
            <person name="McRose D."/>
            <person name="Mock T."/>
            <person name="Neilson J.A."/>
            <person name="Onodera N.T."/>
            <person name="Poole A.M."/>
            <person name="Pritham E.J."/>
            <person name="Richards T.A."/>
            <person name="Rocap G."/>
            <person name="Roy S.W."/>
            <person name="Sarai C."/>
            <person name="Schaack S."/>
            <person name="Shirato S."/>
            <person name="Slamovits C.H."/>
            <person name="Spencer D.F."/>
            <person name="Suzuki S."/>
            <person name="Worden A.Z."/>
            <person name="Zauner S."/>
            <person name="Barry K."/>
            <person name="Bell C."/>
            <person name="Bharti A.K."/>
            <person name="Crow J.A."/>
            <person name="Grimwood J."/>
            <person name="Kramer R."/>
            <person name="Lindquist E."/>
            <person name="Lucas S."/>
            <person name="Salamov A."/>
            <person name="McFadden G.I."/>
            <person name="Lane C.E."/>
            <person name="Keeling P.J."/>
            <person name="Gray M.W."/>
            <person name="Grigoriev I.V."/>
            <person name="Archibald J.M."/>
        </authorList>
    </citation>
    <scope>NUCLEOTIDE SEQUENCE</scope>
    <source>
        <strain evidence="4 6">CCMP2712</strain>
    </source>
</reference>
<evidence type="ECO:0000256" key="1">
    <source>
        <dbReference type="ARBA" id="ARBA00022574"/>
    </source>
</evidence>
<gene>
    <name evidence="4" type="ORF">GUITHDRAFT_56098</name>
</gene>
<dbReference type="RefSeq" id="XP_005837783.1">
    <property type="nucleotide sequence ID" value="XM_005837726.1"/>
</dbReference>
<dbReference type="GO" id="GO:0017070">
    <property type="term" value="F:U6 snRNA binding"/>
    <property type="evidence" value="ECO:0007669"/>
    <property type="project" value="TreeGrafter"/>
</dbReference>